<dbReference type="NCBIfam" id="NF041023">
    <property type="entry name" value="PP0621_fam"/>
    <property type="match status" value="1"/>
</dbReference>
<evidence type="ECO:0000256" key="1">
    <source>
        <dbReference type="SAM" id="MobiDB-lite"/>
    </source>
</evidence>
<organism evidence="2 3">
    <name type="scientific">Burkholderia ubonensis subsp. mesacidophila</name>
    <dbReference type="NCBI Taxonomy" id="265293"/>
    <lineage>
        <taxon>Bacteria</taxon>
        <taxon>Pseudomonadati</taxon>
        <taxon>Pseudomonadota</taxon>
        <taxon>Betaproteobacteria</taxon>
        <taxon>Burkholderiales</taxon>
        <taxon>Burkholderiaceae</taxon>
        <taxon>Burkholderia</taxon>
        <taxon>Burkholderia cepacia complex</taxon>
    </lineage>
</organism>
<evidence type="ECO:0000313" key="3">
    <source>
        <dbReference type="Proteomes" id="UP000217994"/>
    </source>
</evidence>
<feature type="compositionally biased region" description="Gly residues" evidence="1">
    <location>
        <begin position="34"/>
        <end position="54"/>
    </location>
</feature>
<dbReference type="Proteomes" id="UP000217994">
    <property type="component" value="Unassembled WGS sequence"/>
</dbReference>
<dbReference type="InterPro" id="IPR049708">
    <property type="entry name" value="PP0621-like"/>
</dbReference>
<feature type="region of interest" description="Disordered" evidence="1">
    <location>
        <begin position="27"/>
        <end position="59"/>
    </location>
</feature>
<dbReference type="AlphaFoldDB" id="A0A2A4F8E5"/>
<dbReference type="EMBL" id="MTZU01000080">
    <property type="protein sequence ID" value="PCE29425.1"/>
    <property type="molecule type" value="Genomic_DNA"/>
</dbReference>
<protein>
    <submittedName>
        <fullName evidence="2">Deaminase</fullName>
    </submittedName>
</protein>
<sequence length="107" mass="11073">MRQILLLILVFFATSWVARKLRQAQAQAQARAGQGAGREAGPGAGAQGYGGGARAGDAQSLPEPMVRCAECGVHAPKGDAVAAGGEYFCSAEHAQRHAARVNDRGSR</sequence>
<name>A0A2A4F8E5_9BURK</name>
<gene>
    <name evidence="2" type="ORF">BZL54_26240</name>
</gene>
<dbReference type="GeneID" id="69000317"/>
<evidence type="ECO:0000313" key="2">
    <source>
        <dbReference type="EMBL" id="PCE29425.1"/>
    </source>
</evidence>
<comment type="caution">
    <text evidence="2">The sequence shown here is derived from an EMBL/GenBank/DDBJ whole genome shotgun (WGS) entry which is preliminary data.</text>
</comment>
<proteinExistence type="predicted"/>
<accession>A0A2A4F8E5</accession>
<reference evidence="2 3" key="1">
    <citation type="submission" date="2017-01" db="EMBL/GenBank/DDBJ databases">
        <title>Whole-Genome Shotgun Sequencing of Two beta-Proteobacterial Species in Search of the Bulgecin Biosynthetic Cluster.</title>
        <authorList>
            <person name="Horsman M.E."/>
            <person name="Marous D.R."/>
            <person name="Li R."/>
            <person name="Oliver R.A."/>
            <person name="Byun B."/>
            <person name="Emrich S.J."/>
            <person name="Boggess B."/>
            <person name="Townsend C.A."/>
            <person name="Mobashery S."/>
        </authorList>
    </citation>
    <scope>NUCLEOTIDE SEQUENCE [LARGE SCALE GENOMIC DNA]</scope>
    <source>
        <strain evidence="2 3">ATCC 31433</strain>
    </source>
</reference>
<dbReference type="RefSeq" id="WP_084900498.1">
    <property type="nucleotide sequence ID" value="NZ_CP020737.1"/>
</dbReference>